<dbReference type="PROSITE" id="PS50042">
    <property type="entry name" value="CNMP_BINDING_3"/>
    <property type="match status" value="1"/>
</dbReference>
<dbReference type="Pfam" id="PF13545">
    <property type="entry name" value="HTH_Crp_2"/>
    <property type="match status" value="1"/>
</dbReference>
<dbReference type="AlphaFoldDB" id="A0A9D9H1H8"/>
<dbReference type="GO" id="GO:0006355">
    <property type="term" value="P:regulation of DNA-templated transcription"/>
    <property type="evidence" value="ECO:0007669"/>
    <property type="project" value="InterPro"/>
</dbReference>
<evidence type="ECO:0000313" key="7">
    <source>
        <dbReference type="Proteomes" id="UP000823611"/>
    </source>
</evidence>
<evidence type="ECO:0000259" key="5">
    <source>
        <dbReference type="PROSITE" id="PS51063"/>
    </source>
</evidence>
<protein>
    <submittedName>
        <fullName evidence="6">Crp/Fnr family transcriptional regulator</fullName>
    </submittedName>
</protein>
<dbReference type="PROSITE" id="PS51063">
    <property type="entry name" value="HTH_CRP_2"/>
    <property type="match status" value="1"/>
</dbReference>
<evidence type="ECO:0000259" key="4">
    <source>
        <dbReference type="PROSITE" id="PS50042"/>
    </source>
</evidence>
<dbReference type="Pfam" id="PF00027">
    <property type="entry name" value="cNMP_binding"/>
    <property type="match status" value="1"/>
</dbReference>
<accession>A0A9D9H1H8</accession>
<comment type="caution">
    <text evidence="6">The sequence shown here is derived from an EMBL/GenBank/DDBJ whole genome shotgun (WGS) entry which is preliminary data.</text>
</comment>
<feature type="domain" description="HTH crp-type" evidence="5">
    <location>
        <begin position="153"/>
        <end position="218"/>
    </location>
</feature>
<evidence type="ECO:0000256" key="1">
    <source>
        <dbReference type="ARBA" id="ARBA00023015"/>
    </source>
</evidence>
<dbReference type="CDD" id="cd00038">
    <property type="entry name" value="CAP_ED"/>
    <property type="match status" value="1"/>
</dbReference>
<dbReference type="InterPro" id="IPR000595">
    <property type="entry name" value="cNMP-bd_dom"/>
</dbReference>
<reference evidence="6" key="2">
    <citation type="journal article" date="2021" name="PeerJ">
        <title>Extensive microbial diversity within the chicken gut microbiome revealed by metagenomics and culture.</title>
        <authorList>
            <person name="Gilroy R."/>
            <person name="Ravi A."/>
            <person name="Getino M."/>
            <person name="Pursley I."/>
            <person name="Horton D.L."/>
            <person name="Alikhan N.F."/>
            <person name="Baker D."/>
            <person name="Gharbi K."/>
            <person name="Hall N."/>
            <person name="Watson M."/>
            <person name="Adriaenssens E.M."/>
            <person name="Foster-Nyarko E."/>
            <person name="Jarju S."/>
            <person name="Secka A."/>
            <person name="Antonio M."/>
            <person name="Oren A."/>
            <person name="Chaudhuri R.R."/>
            <person name="La Ragione R."/>
            <person name="Hildebrand F."/>
            <person name="Pallen M.J."/>
        </authorList>
    </citation>
    <scope>NUCLEOTIDE SEQUENCE</scope>
    <source>
        <strain evidence="6">F6-4510</strain>
    </source>
</reference>
<dbReference type="EMBL" id="JADIMX010000162">
    <property type="protein sequence ID" value="MBO8435305.1"/>
    <property type="molecule type" value="Genomic_DNA"/>
</dbReference>
<sequence length="218" mass="25128">MIDLDKLATYPLFNNIKKEDLKNVLGCSYIAYKTFSKGDYLAMTDDEIHYIGIICKGSVQMIKEDYWGNKTILLHMHTGEVFGETFVCSASFLSQVSFITTEKTEIMFLDYYKVMHTCSSSCPHHNKLISNMLRCIGEKNIKLMEKVEVVSKKTLRDKIMTYLAIEAKNQGNNEFTIQFSRIELSEYLCADRSAVTRELASMRDDGLIEFEKNLFKIL</sequence>
<keyword evidence="3" id="KW-0804">Transcription</keyword>
<dbReference type="Gene3D" id="2.60.120.10">
    <property type="entry name" value="Jelly Rolls"/>
    <property type="match status" value="1"/>
</dbReference>
<organism evidence="6 7">
    <name type="scientific">Candidatus Fimicola merdigallinarum</name>
    <dbReference type="NCBI Taxonomy" id="2840819"/>
    <lineage>
        <taxon>Bacteria</taxon>
        <taxon>Bacillati</taxon>
        <taxon>Bacillota</taxon>
        <taxon>Clostridia</taxon>
        <taxon>Lachnospirales</taxon>
        <taxon>Lachnospiraceae</taxon>
        <taxon>Lachnospiraceae incertae sedis</taxon>
        <taxon>Candidatus Fimicola</taxon>
    </lineage>
</organism>
<keyword evidence="1" id="KW-0805">Transcription regulation</keyword>
<name>A0A9D9H1H8_9FIRM</name>
<proteinExistence type="predicted"/>
<dbReference type="InterPro" id="IPR014710">
    <property type="entry name" value="RmlC-like_jellyroll"/>
</dbReference>
<dbReference type="SUPFAM" id="SSF51206">
    <property type="entry name" value="cAMP-binding domain-like"/>
    <property type="match status" value="1"/>
</dbReference>
<evidence type="ECO:0000256" key="2">
    <source>
        <dbReference type="ARBA" id="ARBA00023125"/>
    </source>
</evidence>
<dbReference type="InterPro" id="IPR012318">
    <property type="entry name" value="HTH_CRP"/>
</dbReference>
<gene>
    <name evidence="6" type="ORF">IAC55_08310</name>
</gene>
<keyword evidence="2" id="KW-0238">DNA-binding</keyword>
<dbReference type="Proteomes" id="UP000823611">
    <property type="component" value="Unassembled WGS sequence"/>
</dbReference>
<reference evidence="6" key="1">
    <citation type="submission" date="2020-10" db="EMBL/GenBank/DDBJ databases">
        <authorList>
            <person name="Gilroy R."/>
        </authorList>
    </citation>
    <scope>NUCLEOTIDE SEQUENCE</scope>
    <source>
        <strain evidence="6">F6-4510</strain>
    </source>
</reference>
<feature type="domain" description="Cyclic nucleotide-binding" evidence="4">
    <location>
        <begin position="12"/>
        <end position="84"/>
    </location>
</feature>
<evidence type="ECO:0000313" key="6">
    <source>
        <dbReference type="EMBL" id="MBO8435305.1"/>
    </source>
</evidence>
<dbReference type="InterPro" id="IPR036390">
    <property type="entry name" value="WH_DNA-bd_sf"/>
</dbReference>
<dbReference type="SUPFAM" id="SSF46785">
    <property type="entry name" value="Winged helix' DNA-binding domain"/>
    <property type="match status" value="1"/>
</dbReference>
<dbReference type="GO" id="GO:0003677">
    <property type="term" value="F:DNA binding"/>
    <property type="evidence" value="ECO:0007669"/>
    <property type="project" value="UniProtKB-KW"/>
</dbReference>
<evidence type="ECO:0000256" key="3">
    <source>
        <dbReference type="ARBA" id="ARBA00023163"/>
    </source>
</evidence>
<dbReference type="InterPro" id="IPR018490">
    <property type="entry name" value="cNMP-bd_dom_sf"/>
</dbReference>